<dbReference type="CDD" id="cd19588">
    <property type="entry name" value="serpin_miropin-like"/>
    <property type="match status" value="1"/>
</dbReference>
<evidence type="ECO:0000256" key="1">
    <source>
        <dbReference type="RuleBase" id="RU000411"/>
    </source>
</evidence>
<name>A0A5C4SXZ7_9BACL</name>
<reference evidence="3 4" key="1">
    <citation type="submission" date="2019-05" db="EMBL/GenBank/DDBJ databases">
        <title>We sequenced the genome of Paenibacillus hemerocallicola KCTC 33185 for further insight into its adaptation and study the phylogeny of Paenibacillus.</title>
        <authorList>
            <person name="Narsing Rao M.P."/>
        </authorList>
    </citation>
    <scope>NUCLEOTIDE SEQUENCE [LARGE SCALE GENOMIC DNA]</scope>
    <source>
        <strain evidence="3 4">KCTC 33185</strain>
    </source>
</reference>
<protein>
    <submittedName>
        <fullName evidence="3">Serpin family protein</fullName>
    </submittedName>
</protein>
<dbReference type="Pfam" id="PF00079">
    <property type="entry name" value="Serpin"/>
    <property type="match status" value="1"/>
</dbReference>
<dbReference type="InterPro" id="IPR000215">
    <property type="entry name" value="Serpin_fam"/>
</dbReference>
<dbReference type="RefSeq" id="WP_139607067.1">
    <property type="nucleotide sequence ID" value="NZ_VDCQ01000083.1"/>
</dbReference>
<dbReference type="EMBL" id="VDCQ01000083">
    <property type="protein sequence ID" value="TNJ60500.1"/>
    <property type="molecule type" value="Genomic_DNA"/>
</dbReference>
<dbReference type="GO" id="GO:0005615">
    <property type="term" value="C:extracellular space"/>
    <property type="evidence" value="ECO:0007669"/>
    <property type="project" value="InterPro"/>
</dbReference>
<comment type="similarity">
    <text evidence="1">Belongs to the serpin family.</text>
</comment>
<comment type="caution">
    <text evidence="3">The sequence shown here is derived from an EMBL/GenBank/DDBJ whole genome shotgun (WGS) entry which is preliminary data.</text>
</comment>
<dbReference type="PANTHER" id="PTHR11461">
    <property type="entry name" value="SERINE PROTEASE INHIBITOR, SERPIN"/>
    <property type="match status" value="1"/>
</dbReference>
<dbReference type="InterPro" id="IPR042185">
    <property type="entry name" value="Serpin_sf_2"/>
</dbReference>
<evidence type="ECO:0000313" key="4">
    <source>
        <dbReference type="Proteomes" id="UP000307943"/>
    </source>
</evidence>
<dbReference type="InterPro" id="IPR023796">
    <property type="entry name" value="Serpin_dom"/>
</dbReference>
<dbReference type="FunFam" id="3.30.497.10:FF:000001">
    <property type="entry name" value="Serine protease inhibitor"/>
    <property type="match status" value="1"/>
</dbReference>
<evidence type="ECO:0000313" key="3">
    <source>
        <dbReference type="EMBL" id="TNJ60500.1"/>
    </source>
</evidence>
<dbReference type="OrthoDB" id="9764871at2"/>
<gene>
    <name evidence="3" type="ORF">FE784_35955</name>
</gene>
<dbReference type="InterPro" id="IPR023795">
    <property type="entry name" value="Serpin_CS"/>
</dbReference>
<dbReference type="PANTHER" id="PTHR11461:SF211">
    <property type="entry name" value="GH10112P-RELATED"/>
    <property type="match status" value="1"/>
</dbReference>
<feature type="domain" description="Serpin" evidence="2">
    <location>
        <begin position="66"/>
        <end position="428"/>
    </location>
</feature>
<dbReference type="SMART" id="SM00093">
    <property type="entry name" value="SERPIN"/>
    <property type="match status" value="1"/>
</dbReference>
<dbReference type="AlphaFoldDB" id="A0A5C4SXZ7"/>
<dbReference type="PROSITE" id="PS51257">
    <property type="entry name" value="PROKAR_LIPOPROTEIN"/>
    <property type="match status" value="1"/>
</dbReference>
<evidence type="ECO:0000259" key="2">
    <source>
        <dbReference type="SMART" id="SM00093"/>
    </source>
</evidence>
<sequence length="430" mass="46546">MGTMKGRSMRTFGKIAVTTGIAAICLGAVVTAAGCGMERQPGIKGQSSTVADIDARLVNGYNAFGFDLYRQLAAGQPATGQNMFLSPTSVAIAMSMTMNGAVGPTREGMAQALGLKEMTPDAANEGVRILQNVLRTADPAVQLSIANSIWARKELKFNPDFLAANKTYYGAQAESLDFADRKAAATINKWVKKETKGRIESIIDDNINPQSIMFLLNAVYFKGNWTVSFEKNATRERPFTLSDGTKVNRSMMARTGAFDYADRDGYQAVRLPYGNGNTGMVVLLPDEGTTLSALADRITDTEWRDATAALGKRQGEVILPRFKMEYEASLNEQLKALGMSMAFDPDQADLSGMLAPPPNAYIGDVKHKTFVLVDEKGTEAAAVTKVETMATSAPAPAGFRMEMNRPFLIVLHERQTGTVLFIGSVYDPKL</sequence>
<dbReference type="Proteomes" id="UP000307943">
    <property type="component" value="Unassembled WGS sequence"/>
</dbReference>
<accession>A0A5C4SXZ7</accession>
<dbReference type="SUPFAM" id="SSF56574">
    <property type="entry name" value="Serpins"/>
    <property type="match status" value="1"/>
</dbReference>
<dbReference type="GO" id="GO:0004867">
    <property type="term" value="F:serine-type endopeptidase inhibitor activity"/>
    <property type="evidence" value="ECO:0007669"/>
    <property type="project" value="InterPro"/>
</dbReference>
<dbReference type="InterPro" id="IPR036186">
    <property type="entry name" value="Serpin_sf"/>
</dbReference>
<organism evidence="3 4">
    <name type="scientific">Paenibacillus hemerocallicola</name>
    <dbReference type="NCBI Taxonomy" id="1172614"/>
    <lineage>
        <taxon>Bacteria</taxon>
        <taxon>Bacillati</taxon>
        <taxon>Bacillota</taxon>
        <taxon>Bacilli</taxon>
        <taxon>Bacillales</taxon>
        <taxon>Paenibacillaceae</taxon>
        <taxon>Paenibacillus</taxon>
    </lineage>
</organism>
<dbReference type="Gene3D" id="2.30.39.10">
    <property type="entry name" value="Alpha-1-antitrypsin, domain 1"/>
    <property type="match status" value="1"/>
</dbReference>
<dbReference type="PROSITE" id="PS00284">
    <property type="entry name" value="SERPIN"/>
    <property type="match status" value="1"/>
</dbReference>
<dbReference type="Gene3D" id="3.30.497.10">
    <property type="entry name" value="Antithrombin, subunit I, domain 2"/>
    <property type="match status" value="1"/>
</dbReference>
<proteinExistence type="inferred from homology"/>
<dbReference type="InterPro" id="IPR042178">
    <property type="entry name" value="Serpin_sf_1"/>
</dbReference>
<keyword evidence="4" id="KW-1185">Reference proteome</keyword>